<evidence type="ECO:0000313" key="7">
    <source>
        <dbReference type="EMBL" id="QKW52848.1"/>
    </source>
</evidence>
<dbReference type="PROSITE" id="PS00893">
    <property type="entry name" value="NUDIX_BOX"/>
    <property type="match status" value="1"/>
</dbReference>
<comment type="similarity">
    <text evidence="2 4">Belongs to the Nudix hydrolase family.</text>
</comment>
<evidence type="ECO:0000256" key="1">
    <source>
        <dbReference type="ARBA" id="ARBA00001946"/>
    </source>
</evidence>
<comment type="cofactor">
    <cofactor evidence="1">
        <name>Mg(2+)</name>
        <dbReference type="ChEBI" id="CHEBI:18420"/>
    </cofactor>
</comment>
<evidence type="ECO:0000313" key="8">
    <source>
        <dbReference type="Proteomes" id="UP000509303"/>
    </source>
</evidence>
<proteinExistence type="inferred from homology"/>
<dbReference type="RefSeq" id="WP_176164558.1">
    <property type="nucleotide sequence ID" value="NZ_CP054929.1"/>
</dbReference>
<dbReference type="GO" id="GO:0016787">
    <property type="term" value="F:hydrolase activity"/>
    <property type="evidence" value="ECO:0007669"/>
    <property type="project" value="UniProtKB-KW"/>
</dbReference>
<dbReference type="InterPro" id="IPR020084">
    <property type="entry name" value="NUDIX_hydrolase_CS"/>
</dbReference>
<evidence type="ECO:0000256" key="4">
    <source>
        <dbReference type="RuleBase" id="RU003476"/>
    </source>
</evidence>
<dbReference type="Proteomes" id="UP000509303">
    <property type="component" value="Chromosome"/>
</dbReference>
<dbReference type="Pfam" id="PF00293">
    <property type="entry name" value="NUDIX"/>
    <property type="match status" value="1"/>
</dbReference>
<evidence type="ECO:0000256" key="2">
    <source>
        <dbReference type="ARBA" id="ARBA00005582"/>
    </source>
</evidence>
<dbReference type="InterPro" id="IPR015797">
    <property type="entry name" value="NUDIX_hydrolase-like_dom_sf"/>
</dbReference>
<dbReference type="PANTHER" id="PTHR43046:SF14">
    <property type="entry name" value="MUTT_NUDIX FAMILY PROTEIN"/>
    <property type="match status" value="1"/>
</dbReference>
<evidence type="ECO:0000256" key="5">
    <source>
        <dbReference type="SAM" id="MobiDB-lite"/>
    </source>
</evidence>
<dbReference type="PRINTS" id="PR00502">
    <property type="entry name" value="NUDIXFAMILY"/>
</dbReference>
<dbReference type="SUPFAM" id="SSF55811">
    <property type="entry name" value="Nudix"/>
    <property type="match status" value="1"/>
</dbReference>
<protein>
    <submittedName>
        <fullName evidence="7">NUDIX domain-containing protein</fullName>
    </submittedName>
</protein>
<reference evidence="7 8" key="1">
    <citation type="submission" date="2020-06" db="EMBL/GenBank/DDBJ databases">
        <title>Genome mining for natural products.</title>
        <authorList>
            <person name="Zhang B."/>
            <person name="Shi J."/>
            <person name="Ge H."/>
        </authorList>
    </citation>
    <scope>NUCLEOTIDE SEQUENCE [LARGE SCALE GENOMIC DNA]</scope>
    <source>
        <strain evidence="7 8">NA00687</strain>
    </source>
</reference>
<dbReference type="AlphaFoldDB" id="A0A7H8NH81"/>
<feature type="region of interest" description="Disordered" evidence="5">
    <location>
        <begin position="139"/>
        <end position="166"/>
    </location>
</feature>
<dbReference type="CDD" id="cd02883">
    <property type="entry name" value="NUDIX_Hydrolase"/>
    <property type="match status" value="1"/>
</dbReference>
<gene>
    <name evidence="7" type="ORF">HUT08_28615</name>
</gene>
<keyword evidence="3 4" id="KW-0378">Hydrolase</keyword>
<evidence type="ECO:0000259" key="6">
    <source>
        <dbReference type="PROSITE" id="PS51462"/>
    </source>
</evidence>
<dbReference type="PROSITE" id="PS51462">
    <property type="entry name" value="NUDIX"/>
    <property type="match status" value="1"/>
</dbReference>
<dbReference type="InterPro" id="IPR000086">
    <property type="entry name" value="NUDIX_hydrolase_dom"/>
</dbReference>
<dbReference type="PANTHER" id="PTHR43046">
    <property type="entry name" value="GDP-MANNOSE MANNOSYL HYDROLASE"/>
    <property type="match status" value="1"/>
</dbReference>
<dbReference type="EMBL" id="CP054929">
    <property type="protein sequence ID" value="QKW52848.1"/>
    <property type="molecule type" value="Genomic_DNA"/>
</dbReference>
<name>A0A7H8NH81_9ACTN</name>
<dbReference type="InterPro" id="IPR020476">
    <property type="entry name" value="Nudix_hydrolase"/>
</dbReference>
<sequence>METPARTRVSAYAIATTADQLLLTRLSDASPVFAPGLWHLPGGGIDPGEQPRRALAREVYEETGLELLDAHLVGARSYAAHRLGVRWHLVGLFYVVTLAPGPLRITERDGSTGAVRWLPRSGLTPAALSPAARDGLALLAAPDGPAGPLAPTPDGPAARDTPTPRS</sequence>
<organism evidence="7 8">
    <name type="scientific">Streptomyces buecherae</name>
    <dbReference type="NCBI Taxonomy" id="2763006"/>
    <lineage>
        <taxon>Bacteria</taxon>
        <taxon>Bacillati</taxon>
        <taxon>Actinomycetota</taxon>
        <taxon>Actinomycetes</taxon>
        <taxon>Kitasatosporales</taxon>
        <taxon>Streptomycetaceae</taxon>
        <taxon>Streptomyces</taxon>
    </lineage>
</organism>
<evidence type="ECO:0000256" key="3">
    <source>
        <dbReference type="ARBA" id="ARBA00022801"/>
    </source>
</evidence>
<keyword evidence="8" id="KW-1185">Reference proteome</keyword>
<accession>A0A7H8NH81</accession>
<dbReference type="Gene3D" id="3.90.79.10">
    <property type="entry name" value="Nucleoside Triphosphate Pyrophosphohydrolase"/>
    <property type="match status" value="1"/>
</dbReference>
<feature type="domain" description="Nudix hydrolase" evidence="6">
    <location>
        <begin position="4"/>
        <end position="142"/>
    </location>
</feature>